<sequence length="340" mass="39030">MVEEYFLAPFILRQESPKNVISPEQDPRLVSTPDMRYIFTGKYLPSPIFHRLLAACVARWPVAKKKETSQNLLDLFHRLTVYIKNHVVFARITRMVIDDVKIPDGNLCSRDKRFITLNLSKITSYLGQNLQYDLCVQCPPFQMWHAEEGYDPDAPITPEHMNHARLCIALVTVCGNALRDILLTNFPVPYKDIYQAIPANKANLTRRQGRPLLNPDQIQLVFPDSQGQITGTVDHFDVSLLYTLIRNISTVTAPVTGWRNDPQYQPRDTSLGASVERIRSYRNNISGHSPDGKISRQDLEDYWKRLEAVIHDIEYVLGGQVYSQELKKQSRQVISIYEAC</sequence>
<dbReference type="EMBL" id="JAEAOA010000742">
    <property type="protein sequence ID" value="KAK3594307.1"/>
    <property type="molecule type" value="Genomic_DNA"/>
</dbReference>
<reference evidence="2" key="1">
    <citation type="journal article" date="2021" name="Genome Biol. Evol.">
        <title>A High-Quality Reference Genome for a Parasitic Bivalve with Doubly Uniparental Inheritance (Bivalvia: Unionida).</title>
        <authorList>
            <person name="Smith C.H."/>
        </authorList>
    </citation>
    <scope>NUCLEOTIDE SEQUENCE</scope>
    <source>
        <strain evidence="2">CHS0354</strain>
    </source>
</reference>
<feature type="domain" description="DZIP3-like HEPN" evidence="1">
    <location>
        <begin position="198"/>
        <end position="327"/>
    </location>
</feature>
<dbReference type="AlphaFoldDB" id="A0AAE0SLL8"/>
<proteinExistence type="predicted"/>
<reference evidence="2" key="3">
    <citation type="submission" date="2023-05" db="EMBL/GenBank/DDBJ databases">
        <authorList>
            <person name="Smith C.H."/>
        </authorList>
    </citation>
    <scope>NUCLEOTIDE SEQUENCE</scope>
    <source>
        <strain evidence="2">CHS0354</strain>
        <tissue evidence="2">Mantle</tissue>
    </source>
</reference>
<protein>
    <recommendedName>
        <fullName evidence="1">DZIP3-like HEPN domain-containing protein</fullName>
    </recommendedName>
</protein>
<comment type="caution">
    <text evidence="2">The sequence shown here is derived from an EMBL/GenBank/DDBJ whole genome shotgun (WGS) entry which is preliminary data.</text>
</comment>
<dbReference type="Proteomes" id="UP001195483">
    <property type="component" value="Unassembled WGS sequence"/>
</dbReference>
<reference evidence="2" key="2">
    <citation type="journal article" date="2021" name="Genome Biol. Evol.">
        <title>Developing a high-quality reference genome for a parasitic bivalve with doubly uniparental inheritance (Bivalvia: Unionida).</title>
        <authorList>
            <person name="Smith C.H."/>
        </authorList>
    </citation>
    <scope>NUCLEOTIDE SEQUENCE</scope>
    <source>
        <strain evidence="2">CHS0354</strain>
        <tissue evidence="2">Mantle</tissue>
    </source>
</reference>
<keyword evidence="3" id="KW-1185">Reference proteome</keyword>
<dbReference type="InterPro" id="IPR041249">
    <property type="entry name" value="HEPN_DZIP3"/>
</dbReference>
<evidence type="ECO:0000313" key="3">
    <source>
        <dbReference type="Proteomes" id="UP001195483"/>
    </source>
</evidence>
<gene>
    <name evidence="2" type="ORF">CHS0354_012058</name>
</gene>
<name>A0AAE0SLL8_9BIVA</name>
<evidence type="ECO:0000259" key="1">
    <source>
        <dbReference type="Pfam" id="PF18738"/>
    </source>
</evidence>
<accession>A0AAE0SLL8</accession>
<evidence type="ECO:0000313" key="2">
    <source>
        <dbReference type="EMBL" id="KAK3594307.1"/>
    </source>
</evidence>
<dbReference type="Pfam" id="PF18738">
    <property type="entry name" value="HEPN_DZIP3"/>
    <property type="match status" value="1"/>
</dbReference>
<organism evidence="2 3">
    <name type="scientific">Potamilus streckersoni</name>
    <dbReference type="NCBI Taxonomy" id="2493646"/>
    <lineage>
        <taxon>Eukaryota</taxon>
        <taxon>Metazoa</taxon>
        <taxon>Spiralia</taxon>
        <taxon>Lophotrochozoa</taxon>
        <taxon>Mollusca</taxon>
        <taxon>Bivalvia</taxon>
        <taxon>Autobranchia</taxon>
        <taxon>Heteroconchia</taxon>
        <taxon>Palaeoheterodonta</taxon>
        <taxon>Unionida</taxon>
        <taxon>Unionoidea</taxon>
        <taxon>Unionidae</taxon>
        <taxon>Ambleminae</taxon>
        <taxon>Lampsilini</taxon>
        <taxon>Potamilus</taxon>
    </lineage>
</organism>